<dbReference type="EMBL" id="CAJVPS010035312">
    <property type="protein sequence ID" value="CAG8741082.1"/>
    <property type="molecule type" value="Genomic_DNA"/>
</dbReference>
<protein>
    <submittedName>
        <fullName evidence="1">3783_t:CDS:1</fullName>
    </submittedName>
</protein>
<evidence type="ECO:0000313" key="1">
    <source>
        <dbReference type="EMBL" id="CAG8741082.1"/>
    </source>
</evidence>
<proteinExistence type="predicted"/>
<dbReference type="OrthoDB" id="1432732at2759"/>
<dbReference type="Proteomes" id="UP000789508">
    <property type="component" value="Unassembled WGS sequence"/>
</dbReference>
<dbReference type="AlphaFoldDB" id="A0A9N9NIJ4"/>
<sequence length="109" mass="12547">MVYQVDVSTFEVKSDNGNFRIVVFALLTCTCQQFQEYQFPCVYSCAAILKTHQQLSQFVHFTYHTTTLKNVYKESVYPVDAEMCLLDNETLLPTAIKQAGCPRKIRLHS</sequence>
<comment type="caution">
    <text evidence="1">The sequence shown here is derived from an EMBL/GenBank/DDBJ whole genome shotgun (WGS) entry which is preliminary data.</text>
</comment>
<feature type="non-terminal residue" evidence="1">
    <location>
        <position position="109"/>
    </location>
</feature>
<keyword evidence="2" id="KW-1185">Reference proteome</keyword>
<gene>
    <name evidence="1" type="ORF">ALEPTO_LOCUS12962</name>
</gene>
<reference evidence="1" key="1">
    <citation type="submission" date="2021-06" db="EMBL/GenBank/DDBJ databases">
        <authorList>
            <person name="Kallberg Y."/>
            <person name="Tangrot J."/>
            <person name="Rosling A."/>
        </authorList>
    </citation>
    <scope>NUCLEOTIDE SEQUENCE</scope>
    <source>
        <strain evidence="1">FL130A</strain>
    </source>
</reference>
<evidence type="ECO:0000313" key="2">
    <source>
        <dbReference type="Proteomes" id="UP000789508"/>
    </source>
</evidence>
<accession>A0A9N9NIJ4</accession>
<name>A0A9N9NIJ4_9GLOM</name>
<organism evidence="1 2">
    <name type="scientific">Ambispora leptoticha</name>
    <dbReference type="NCBI Taxonomy" id="144679"/>
    <lineage>
        <taxon>Eukaryota</taxon>
        <taxon>Fungi</taxon>
        <taxon>Fungi incertae sedis</taxon>
        <taxon>Mucoromycota</taxon>
        <taxon>Glomeromycotina</taxon>
        <taxon>Glomeromycetes</taxon>
        <taxon>Archaeosporales</taxon>
        <taxon>Ambisporaceae</taxon>
        <taxon>Ambispora</taxon>
    </lineage>
</organism>